<dbReference type="InterPro" id="IPR006680">
    <property type="entry name" value="Amidohydro-rel"/>
</dbReference>
<evidence type="ECO:0000256" key="3">
    <source>
        <dbReference type="ARBA" id="ARBA00022801"/>
    </source>
</evidence>
<organism evidence="7 8">
    <name type="scientific">Arthrobacter flavus</name>
    <dbReference type="NCBI Taxonomy" id="95172"/>
    <lineage>
        <taxon>Bacteria</taxon>
        <taxon>Bacillati</taxon>
        <taxon>Actinomycetota</taxon>
        <taxon>Actinomycetes</taxon>
        <taxon>Micrococcales</taxon>
        <taxon>Micrococcaceae</taxon>
        <taxon>Arthrobacter</taxon>
    </lineage>
</organism>
<evidence type="ECO:0000313" key="7">
    <source>
        <dbReference type="EMBL" id="MFD1847692.1"/>
    </source>
</evidence>
<dbReference type="EC" id="3.5.1.25" evidence="7"/>
<name>A0ABW4QAF1_9MICC</name>
<dbReference type="PANTHER" id="PTHR11113:SF14">
    <property type="entry name" value="N-ACETYLGLUCOSAMINE-6-PHOSPHATE DEACETYLASE"/>
    <property type="match status" value="1"/>
</dbReference>
<dbReference type="Pfam" id="PF01979">
    <property type="entry name" value="Amidohydro_1"/>
    <property type="match status" value="1"/>
</dbReference>
<dbReference type="EMBL" id="JBHUGA010000060">
    <property type="protein sequence ID" value="MFD1847692.1"/>
    <property type="molecule type" value="Genomic_DNA"/>
</dbReference>
<dbReference type="InterPro" id="IPR011059">
    <property type="entry name" value="Metal-dep_hydrolase_composite"/>
</dbReference>
<dbReference type="Gene3D" id="2.30.40.10">
    <property type="entry name" value="Urease, subunit C, domain 1"/>
    <property type="match status" value="1"/>
</dbReference>
<evidence type="ECO:0000256" key="2">
    <source>
        <dbReference type="ARBA" id="ARBA00022723"/>
    </source>
</evidence>
<proteinExistence type="inferred from homology"/>
<dbReference type="PIRSF" id="PIRSF038994">
    <property type="entry name" value="NagA"/>
    <property type="match status" value="1"/>
</dbReference>
<keyword evidence="2" id="KW-0479">Metal-binding</keyword>
<evidence type="ECO:0000259" key="6">
    <source>
        <dbReference type="Pfam" id="PF01979"/>
    </source>
</evidence>
<comment type="similarity">
    <text evidence="1 5">Belongs to the metallo-dependent hydrolases superfamily. NagA family.</text>
</comment>
<dbReference type="RefSeq" id="WP_343880776.1">
    <property type="nucleotide sequence ID" value="NZ_BAAAIJ010000051.1"/>
</dbReference>
<comment type="caution">
    <text evidence="7">The sequence shown here is derived from an EMBL/GenBank/DDBJ whole genome shotgun (WGS) entry which is preliminary data.</text>
</comment>
<evidence type="ECO:0000256" key="4">
    <source>
        <dbReference type="ARBA" id="ARBA00023277"/>
    </source>
</evidence>
<evidence type="ECO:0000313" key="8">
    <source>
        <dbReference type="Proteomes" id="UP001597307"/>
    </source>
</evidence>
<dbReference type="Gene3D" id="3.20.20.140">
    <property type="entry name" value="Metal-dependent hydrolases"/>
    <property type="match status" value="1"/>
</dbReference>
<dbReference type="GO" id="GO:0008448">
    <property type="term" value="F:N-acetylglucosamine-6-phosphate deacetylase activity"/>
    <property type="evidence" value="ECO:0007669"/>
    <property type="project" value="UniProtKB-EC"/>
</dbReference>
<dbReference type="InterPro" id="IPR032466">
    <property type="entry name" value="Metal_Hydrolase"/>
</dbReference>
<dbReference type="Proteomes" id="UP001597307">
    <property type="component" value="Unassembled WGS sequence"/>
</dbReference>
<dbReference type="SUPFAM" id="SSF51556">
    <property type="entry name" value="Metallo-dependent hydrolases"/>
    <property type="match status" value="1"/>
</dbReference>
<dbReference type="SUPFAM" id="SSF51338">
    <property type="entry name" value="Composite domain of metallo-dependent hydrolases"/>
    <property type="match status" value="1"/>
</dbReference>
<evidence type="ECO:0000256" key="1">
    <source>
        <dbReference type="ARBA" id="ARBA00010716"/>
    </source>
</evidence>
<dbReference type="InterPro" id="IPR003764">
    <property type="entry name" value="GlcNAc_6-P_deAcase"/>
</dbReference>
<dbReference type="PANTHER" id="PTHR11113">
    <property type="entry name" value="N-ACETYLGLUCOSAMINE-6-PHOSPHATE DEACETYLASE"/>
    <property type="match status" value="1"/>
</dbReference>
<accession>A0ABW4QAF1</accession>
<sequence>MASSENSGPSPVNYLRGRIATESGIIEDGVLAYDGDRIAYAGPAAGFPGGDTGPERTFPPGSLILPGLIDTHCHGANGGDFASGDAAEARRAVDFLQRSGTTTSLASTMTAPPADLLKALSVLAGLAEEGVIAGIHAEGPFVSSVRCGAQNPDHIVAPTPEYVAALIDAAQGRMKTMTYAPELPGADALIDELTTHGITPSLGHTDCDTSTAAASLALAWEEMDSTGFDGYSGRPTVTHLFNGMPPLHHRSPGPVAACLRIAKAGNAVVELIADGAHLDPQTVLTVFELVGAENIALVTDSMAATGLPDGAYHLGSSAVTVTDGVATLDRTGSLAGGTAVLLDVVRRTVAAGVPLLDAITSATVVPANVLGLADELGSLRLGLRADAVVVSAELRLLAVLREGLWLAPL</sequence>
<keyword evidence="8" id="KW-1185">Reference proteome</keyword>
<gene>
    <name evidence="7" type="ORF">ACFSFX_13950</name>
</gene>
<keyword evidence="4 5" id="KW-0119">Carbohydrate metabolism</keyword>
<reference evidence="8" key="1">
    <citation type="journal article" date="2019" name="Int. J. Syst. Evol. Microbiol.">
        <title>The Global Catalogue of Microorganisms (GCM) 10K type strain sequencing project: providing services to taxonomists for standard genome sequencing and annotation.</title>
        <authorList>
            <consortium name="The Broad Institute Genomics Platform"/>
            <consortium name="The Broad Institute Genome Sequencing Center for Infectious Disease"/>
            <person name="Wu L."/>
            <person name="Ma J."/>
        </authorList>
    </citation>
    <scope>NUCLEOTIDE SEQUENCE [LARGE SCALE GENOMIC DNA]</scope>
    <source>
        <strain evidence="8">JCM 11496</strain>
    </source>
</reference>
<protein>
    <submittedName>
        <fullName evidence="7">N-acetylglucosamine-6-phosphate deacetylase</fullName>
        <ecNumber evidence="7">3.5.1.25</ecNumber>
    </submittedName>
</protein>
<keyword evidence="3 5" id="KW-0378">Hydrolase</keyword>
<feature type="domain" description="Amidohydrolase-related" evidence="6">
    <location>
        <begin position="64"/>
        <end position="391"/>
    </location>
</feature>
<evidence type="ECO:0000256" key="5">
    <source>
        <dbReference type="PIRNR" id="PIRNR038994"/>
    </source>
</evidence>